<dbReference type="Proteomes" id="UP000002524">
    <property type="component" value="Chromosome 1"/>
</dbReference>
<organism evidence="2 3">
    <name type="scientific">Deinococcus radiodurans (strain ATCC 13939 / DSM 20539 / JCM 16871 / CCUG 27074 / LMG 4051 / NBRC 15346 / NCIMB 9279 / VKM B-1422 / R1)</name>
    <dbReference type="NCBI Taxonomy" id="243230"/>
    <lineage>
        <taxon>Bacteria</taxon>
        <taxon>Thermotogati</taxon>
        <taxon>Deinococcota</taxon>
        <taxon>Deinococci</taxon>
        <taxon>Deinococcales</taxon>
        <taxon>Deinococcaceae</taxon>
        <taxon>Deinococcus</taxon>
    </lineage>
</organism>
<dbReference type="EnsemblBacteria" id="AAF11466">
    <property type="protein sequence ID" value="AAF11466"/>
    <property type="gene ID" value="DR_1912"/>
</dbReference>
<dbReference type="CDD" id="cd14529">
    <property type="entry name" value="TpbA-like"/>
    <property type="match status" value="1"/>
</dbReference>
<reference evidence="2 3" key="1">
    <citation type="journal article" date="1999" name="Science">
        <title>Genome sequence of the radioresistant bacterium Deinococcus radiodurans R1.</title>
        <authorList>
            <person name="White O."/>
            <person name="Eisen J.A."/>
            <person name="Heidelberg J.F."/>
            <person name="Hickey E.K."/>
            <person name="Peterson J.D."/>
            <person name="Dodson R.J."/>
            <person name="Haft D.H."/>
            <person name="Gwinn M.L."/>
            <person name="Nelson W.C."/>
            <person name="Richardson D.L."/>
            <person name="Moffat K.S."/>
            <person name="Qin H."/>
            <person name="Jiang L."/>
            <person name="Pamphile W."/>
            <person name="Crosby M."/>
            <person name="Shen M."/>
            <person name="Vamathevan J.J."/>
            <person name="Lam P."/>
            <person name="McDonald L."/>
            <person name="Utterback T."/>
            <person name="Zalewski C."/>
            <person name="Makarova K.S."/>
            <person name="Aravind L."/>
            <person name="Daly M.J."/>
            <person name="Minton K.W."/>
            <person name="Fleischmann R.D."/>
            <person name="Ketchum K.A."/>
            <person name="Nelson K.E."/>
            <person name="Salzberg S."/>
            <person name="Smith H.O."/>
            <person name="Venter J.C."/>
            <person name="Fraser C.M."/>
        </authorList>
    </citation>
    <scope>NUCLEOTIDE SEQUENCE [LARGE SCALE GENOMIC DNA]</scope>
    <source>
        <strain evidence="3">ATCC 13939 / DSM 20539 / JCM 16871 / LMG 4051 / NBRC 15346 / NCIMB 9279 / R1 / VKM B-1422</strain>
    </source>
</reference>
<comment type="similarity">
    <text evidence="1">Belongs to the protein-tyrosine phosphatase family.</text>
</comment>
<accession>Q9RT54</accession>
<dbReference type="PROSITE" id="PS00383">
    <property type="entry name" value="TYR_PHOSPHATASE_1"/>
    <property type="match status" value="1"/>
</dbReference>
<dbReference type="InterPro" id="IPR029021">
    <property type="entry name" value="Prot-tyrosine_phosphatase-like"/>
</dbReference>
<dbReference type="GO" id="GO:0016791">
    <property type="term" value="F:phosphatase activity"/>
    <property type="evidence" value="ECO:0000318"/>
    <property type="project" value="GO_Central"/>
</dbReference>
<dbReference type="OrthoDB" id="1188001at2"/>
<gene>
    <name evidence="2" type="ordered locus">DR_1912</name>
</gene>
<dbReference type="PIR" id="D75338">
    <property type="entry name" value="D75338"/>
</dbReference>
<dbReference type="GO" id="GO:0004721">
    <property type="term" value="F:phosphoprotein phosphatase activity"/>
    <property type="evidence" value="ECO:0007669"/>
    <property type="project" value="InterPro"/>
</dbReference>
<dbReference type="PANTHER" id="PTHR31126">
    <property type="entry name" value="TYROSINE-PROTEIN PHOSPHATASE"/>
    <property type="match status" value="1"/>
</dbReference>
<name>Q9RT54_DEIRA</name>
<dbReference type="GeneID" id="69518152"/>
<protein>
    <submittedName>
        <fullName evidence="2">Protein-tyrosine phosphatase, putative</fullName>
    </submittedName>
</protein>
<dbReference type="SUPFAM" id="SSF52799">
    <property type="entry name" value="(Phosphotyrosine protein) phosphatases II"/>
    <property type="match status" value="1"/>
</dbReference>
<dbReference type="HOGENOM" id="CLU_057546_1_3_0"/>
<dbReference type="Pfam" id="PF13350">
    <property type="entry name" value="Y_phosphatase3"/>
    <property type="match status" value="1"/>
</dbReference>
<dbReference type="PaxDb" id="243230-DR_1912"/>
<dbReference type="PATRIC" id="fig|243230.17.peg.2128"/>
<keyword evidence="3" id="KW-1185">Reference proteome</keyword>
<dbReference type="EMBL" id="AE000513">
    <property type="protein sequence ID" value="AAF11466.1"/>
    <property type="molecule type" value="Genomic_DNA"/>
</dbReference>
<dbReference type="PANTHER" id="PTHR31126:SF1">
    <property type="entry name" value="TYROSINE SPECIFIC PROTEIN PHOSPHATASES DOMAIN-CONTAINING PROTEIN"/>
    <property type="match status" value="1"/>
</dbReference>
<dbReference type="eggNOG" id="COG2365">
    <property type="taxonomic scope" value="Bacteria"/>
</dbReference>
<evidence type="ECO:0000313" key="2">
    <source>
        <dbReference type="EMBL" id="AAF11466.1"/>
    </source>
</evidence>
<dbReference type="InterPro" id="IPR026893">
    <property type="entry name" value="Tyr/Ser_Pase_IphP-type"/>
</dbReference>
<proteinExistence type="inferred from homology"/>
<dbReference type="AlphaFoldDB" id="Q9RT54"/>
<dbReference type="Gene3D" id="3.90.190.10">
    <property type="entry name" value="Protein tyrosine phosphatase superfamily"/>
    <property type="match status" value="1"/>
</dbReference>
<dbReference type="RefSeq" id="WP_010888547.1">
    <property type="nucleotide sequence ID" value="NC_001263.1"/>
</dbReference>
<dbReference type="STRING" id="243230.DR_1912"/>
<evidence type="ECO:0000256" key="1">
    <source>
        <dbReference type="ARBA" id="ARBA00009580"/>
    </source>
</evidence>
<dbReference type="InterPro" id="IPR016130">
    <property type="entry name" value="Tyr_Pase_AS"/>
</dbReference>
<dbReference type="InParanoid" id="Q9RT54"/>
<dbReference type="KEGG" id="dra:DR_1912"/>
<sequence length="240" mass="26173">MPSAPLSAVTSPDGALNFRRPLPGLWRSANLSFLSERGRAELLTLGLGRIIDLRDRRERLVDAPPLLGQAEYLNLPLLPWRVRAMNEATAVARTNADLYRTHLDHAANSIVTILGAVLDAPPGAVLIHCHAGKDRTGLITALCGELAGLTQEQIAEDYAQTGEELTDFYAARRKHKTPEQWAALEPFSHTRTEDILAALGHLDEQWGGVGAYLAAYGFSAEEQAALAERLLTPPPRSESR</sequence>
<evidence type="ECO:0000313" key="3">
    <source>
        <dbReference type="Proteomes" id="UP000002524"/>
    </source>
</evidence>